<proteinExistence type="predicted"/>
<keyword evidence="2" id="KW-1185">Reference proteome</keyword>
<reference evidence="1 2" key="1">
    <citation type="submission" date="2016-11" db="EMBL/GenBank/DDBJ databases">
        <authorList>
            <person name="Jaros S."/>
            <person name="Januszkiewicz K."/>
            <person name="Wedrychowicz H."/>
        </authorList>
    </citation>
    <scope>NUCLEOTIDE SEQUENCE [LARGE SCALE GENOMIC DNA]</scope>
    <source>
        <strain evidence="1 2">DSM 22153</strain>
    </source>
</reference>
<name>A0A1M7PJJ2_9HYPH</name>
<dbReference type="EMBL" id="FRBW01000008">
    <property type="protein sequence ID" value="SHN17065.1"/>
    <property type="molecule type" value="Genomic_DNA"/>
</dbReference>
<gene>
    <name evidence="1" type="ORF">SAMN05444272_4448</name>
</gene>
<accession>A0A1M7PJJ2</accession>
<dbReference type="OrthoDB" id="8375106at2"/>
<organism evidence="1 2">
    <name type="scientific">Roseibium suaedae</name>
    <dbReference type="NCBI Taxonomy" id="735517"/>
    <lineage>
        <taxon>Bacteria</taxon>
        <taxon>Pseudomonadati</taxon>
        <taxon>Pseudomonadota</taxon>
        <taxon>Alphaproteobacteria</taxon>
        <taxon>Hyphomicrobiales</taxon>
        <taxon>Stappiaceae</taxon>
        <taxon>Roseibium</taxon>
    </lineage>
</organism>
<evidence type="ECO:0000313" key="2">
    <source>
        <dbReference type="Proteomes" id="UP000186002"/>
    </source>
</evidence>
<sequence length="78" mass="9096">MSQFRKVNVYDIASGLGGTHTVSIVDEWGDNRVIVRVWYGRATPSGWESWPDWDGYRFAATRDQLTNPRVLRFYKEVD</sequence>
<protein>
    <submittedName>
        <fullName evidence="1">Uncharacterized protein</fullName>
    </submittedName>
</protein>
<dbReference type="Proteomes" id="UP000186002">
    <property type="component" value="Unassembled WGS sequence"/>
</dbReference>
<dbReference type="AlphaFoldDB" id="A0A1M7PJJ2"/>
<evidence type="ECO:0000313" key="1">
    <source>
        <dbReference type="EMBL" id="SHN17065.1"/>
    </source>
</evidence>
<dbReference type="STRING" id="735517.SAMN05444272_4448"/>
<dbReference type="RefSeq" id="WP_073015561.1">
    <property type="nucleotide sequence ID" value="NZ_FRBW01000008.1"/>
</dbReference>